<protein>
    <submittedName>
        <fullName evidence="1">Uncharacterized protein</fullName>
    </submittedName>
</protein>
<evidence type="ECO:0000313" key="1">
    <source>
        <dbReference type="EMBL" id="NUY98395.1"/>
    </source>
</evidence>
<organism evidence="1 2">
    <name type="scientific">Pantoea brenneri</name>
    <dbReference type="NCBI Taxonomy" id="472694"/>
    <lineage>
        <taxon>Bacteria</taxon>
        <taxon>Pseudomonadati</taxon>
        <taxon>Pseudomonadota</taxon>
        <taxon>Gammaproteobacteria</taxon>
        <taxon>Enterobacterales</taxon>
        <taxon>Erwiniaceae</taxon>
        <taxon>Pantoea</taxon>
    </lineage>
</organism>
<dbReference type="RefSeq" id="WP_069729510.1">
    <property type="nucleotide sequence ID" value="NZ_JABWPE010000025.1"/>
</dbReference>
<name>A0A7Y6NH06_9GAMM</name>
<gene>
    <name evidence="1" type="ORF">HU668_18220</name>
</gene>
<dbReference type="AlphaFoldDB" id="A0A7Y6NH06"/>
<sequence length="186" mass="20588">MSQELEALKRKADTLGVTYSPNIGVETLRARINEKLEGSDETAEAVAAEPVAAPSLNKAQRHRQLRKDATKMVRCRITCMNPSKQDVPGEIIAVSNSVIGVIKHFVPFGEVTDNGWHIPQIIYDEIKERKCTIMRKKRDSKGSLDTHEPVQIREFAIEVLPALTETELKELAQRQAMASGTAAAVV</sequence>
<dbReference type="GeneID" id="57347080"/>
<proteinExistence type="predicted"/>
<comment type="caution">
    <text evidence="1">The sequence shown here is derived from an EMBL/GenBank/DDBJ whole genome shotgun (WGS) entry which is preliminary data.</text>
</comment>
<dbReference type="EMBL" id="JABWPM010000025">
    <property type="protein sequence ID" value="NUY98395.1"/>
    <property type="molecule type" value="Genomic_DNA"/>
</dbReference>
<reference evidence="1 2" key="1">
    <citation type="submission" date="2020-05" db="EMBL/GenBank/DDBJ databases">
        <title>Whole Genome Sequences of Enterobacteriales Associated with the International Space Station.</title>
        <authorList>
            <person name="Bharadwaj A."/>
            <person name="Daudu R."/>
            <person name="Singh N."/>
            <person name="Wood J."/>
            <person name="Debieu M."/>
            <person name="Mason C."/>
            <person name="Wang C."/>
            <person name="Venkateswaran K."/>
        </authorList>
    </citation>
    <scope>NUCLEOTIDE SEQUENCE [LARGE SCALE GENOMIC DNA]</scope>
    <source>
        <strain evidence="1 2">IF5SW-B1</strain>
    </source>
</reference>
<evidence type="ECO:0000313" key="2">
    <source>
        <dbReference type="Proteomes" id="UP000566985"/>
    </source>
</evidence>
<dbReference type="Proteomes" id="UP000566985">
    <property type="component" value="Unassembled WGS sequence"/>
</dbReference>
<accession>A0A7Y6NH06</accession>